<protein>
    <submittedName>
        <fullName evidence="1">Uncharacterized protein</fullName>
    </submittedName>
</protein>
<keyword evidence="2" id="KW-1185">Reference proteome</keyword>
<proteinExistence type="predicted"/>
<evidence type="ECO:0000313" key="1">
    <source>
        <dbReference type="EMBL" id="CAH1113167.1"/>
    </source>
</evidence>
<sequence length="235" mass="27740">MSDEDIEVDSAVFPLRSKKRKSHGRMKNVAKLLKLRSHETGPSCNCTRFKCFENVTERERLQIIKQFNELKDNDEQNLYLGGLILHAPVKRHRSRKNNDEDVEYHLYSYTYEIRVQRDNTAMKVPICYKAMLSVRISAKRLQNIQQQLTTFGHVKHDGRGQHSNQKNRLLDEISTVVFDHIASFKGQKSHYSLHDSQRVYLPEDLNVKKMCKIFLQQNPKKKVSYETYRIRAQMK</sequence>
<reference evidence="1" key="1">
    <citation type="submission" date="2022-01" db="EMBL/GenBank/DDBJ databases">
        <authorList>
            <person name="King R."/>
        </authorList>
    </citation>
    <scope>NUCLEOTIDE SEQUENCE</scope>
</reference>
<name>A0A9P0GJG7_9CUCU</name>
<dbReference type="Proteomes" id="UP001153636">
    <property type="component" value="Chromosome 7"/>
</dbReference>
<evidence type="ECO:0000313" key="2">
    <source>
        <dbReference type="Proteomes" id="UP001153636"/>
    </source>
</evidence>
<dbReference type="EMBL" id="OV651819">
    <property type="protein sequence ID" value="CAH1113167.1"/>
    <property type="molecule type" value="Genomic_DNA"/>
</dbReference>
<accession>A0A9P0GJG7</accession>
<organism evidence="1 2">
    <name type="scientific">Psylliodes chrysocephalus</name>
    <dbReference type="NCBI Taxonomy" id="3402493"/>
    <lineage>
        <taxon>Eukaryota</taxon>
        <taxon>Metazoa</taxon>
        <taxon>Ecdysozoa</taxon>
        <taxon>Arthropoda</taxon>
        <taxon>Hexapoda</taxon>
        <taxon>Insecta</taxon>
        <taxon>Pterygota</taxon>
        <taxon>Neoptera</taxon>
        <taxon>Endopterygota</taxon>
        <taxon>Coleoptera</taxon>
        <taxon>Polyphaga</taxon>
        <taxon>Cucujiformia</taxon>
        <taxon>Chrysomeloidea</taxon>
        <taxon>Chrysomelidae</taxon>
        <taxon>Galerucinae</taxon>
        <taxon>Alticini</taxon>
        <taxon>Psylliodes</taxon>
    </lineage>
</organism>
<dbReference type="OrthoDB" id="10065911at2759"/>
<gene>
    <name evidence="1" type="ORF">PSYICH_LOCUS13299</name>
</gene>
<dbReference type="AlphaFoldDB" id="A0A9P0GJG7"/>
<dbReference type="PANTHER" id="PTHR10773:SF19">
    <property type="match status" value="1"/>
</dbReference>
<dbReference type="PANTHER" id="PTHR10773">
    <property type="entry name" value="DNA-DIRECTED RNA POLYMERASES I, II, AND III SUBUNIT RPABC2"/>
    <property type="match status" value="1"/>
</dbReference>